<evidence type="ECO:0000256" key="3">
    <source>
        <dbReference type="ARBA" id="ARBA00014376"/>
    </source>
</evidence>
<evidence type="ECO:0000256" key="1">
    <source>
        <dbReference type="ARBA" id="ARBA00004117"/>
    </source>
</evidence>
<dbReference type="RefSeq" id="WP_259313399.1">
    <property type="nucleotide sequence ID" value="NZ_CP087164.1"/>
</dbReference>
<keyword evidence="9" id="KW-1185">Reference proteome</keyword>
<organism evidence="8 9">
    <name type="scientific">Capillimicrobium parvum</name>
    <dbReference type="NCBI Taxonomy" id="2884022"/>
    <lineage>
        <taxon>Bacteria</taxon>
        <taxon>Bacillati</taxon>
        <taxon>Actinomycetota</taxon>
        <taxon>Thermoleophilia</taxon>
        <taxon>Solirubrobacterales</taxon>
        <taxon>Capillimicrobiaceae</taxon>
        <taxon>Capillimicrobium</taxon>
    </lineage>
</organism>
<protein>
    <recommendedName>
        <fullName evidence="3 6">Flagellar basal body rod protein FlgB</fullName>
    </recommendedName>
</protein>
<dbReference type="KEGG" id="sbae:DSM104329_00070"/>
<dbReference type="GO" id="GO:0030694">
    <property type="term" value="C:bacterial-type flagellum basal body, rod"/>
    <property type="evidence" value="ECO:0007669"/>
    <property type="project" value="InterPro"/>
</dbReference>
<gene>
    <name evidence="8" type="primary">flgB</name>
    <name evidence="8" type="ORF">DSM104329_00070</name>
</gene>
<dbReference type="GO" id="GO:0071978">
    <property type="term" value="P:bacterial-type flagellum-dependent swarming motility"/>
    <property type="evidence" value="ECO:0007669"/>
    <property type="project" value="TreeGrafter"/>
</dbReference>
<dbReference type="InterPro" id="IPR006300">
    <property type="entry name" value="FlgB"/>
</dbReference>
<comment type="subunit">
    <text evidence="6">The basal body constitutes a major portion of the flagellar organelle and consists of a number of rings mounted on a central rod.</text>
</comment>
<dbReference type="Proteomes" id="UP001162834">
    <property type="component" value="Chromosome"/>
</dbReference>
<name>A0A9E7BW75_9ACTN</name>
<dbReference type="PANTHER" id="PTHR30435">
    <property type="entry name" value="FLAGELLAR PROTEIN"/>
    <property type="match status" value="1"/>
</dbReference>
<evidence type="ECO:0000313" key="8">
    <source>
        <dbReference type="EMBL" id="UGS33705.1"/>
    </source>
</evidence>
<proteinExistence type="inferred from homology"/>
<dbReference type="AlphaFoldDB" id="A0A9E7BW75"/>
<dbReference type="Pfam" id="PF00460">
    <property type="entry name" value="Flg_bb_rod"/>
    <property type="match status" value="1"/>
</dbReference>
<comment type="similarity">
    <text evidence="2 6">Belongs to the flagella basal body rod proteins family.</text>
</comment>
<dbReference type="InterPro" id="IPR001444">
    <property type="entry name" value="Flag_bb_rod_N"/>
</dbReference>
<dbReference type="EMBL" id="CP087164">
    <property type="protein sequence ID" value="UGS33705.1"/>
    <property type="molecule type" value="Genomic_DNA"/>
</dbReference>
<evidence type="ECO:0000256" key="2">
    <source>
        <dbReference type="ARBA" id="ARBA00009677"/>
    </source>
</evidence>
<evidence type="ECO:0000256" key="6">
    <source>
        <dbReference type="PIRNR" id="PIRNR002889"/>
    </source>
</evidence>
<sequence>MDLFDPTQNLLGAAMRGAAARQTALAQNLANANTPGYQRVDVDFHSMLEQASGTGDAETVGFTAEVDGAARMRLDGSTVDVDREAAELAANGLEYQALVSVAQGRIGIIQSALGVR</sequence>
<evidence type="ECO:0000259" key="7">
    <source>
        <dbReference type="Pfam" id="PF00460"/>
    </source>
</evidence>
<evidence type="ECO:0000256" key="4">
    <source>
        <dbReference type="ARBA" id="ARBA00023143"/>
    </source>
</evidence>
<dbReference type="PANTHER" id="PTHR30435:SF12">
    <property type="entry name" value="FLAGELLAR BASAL BODY ROD PROTEIN FLGB"/>
    <property type="match status" value="1"/>
</dbReference>
<feature type="domain" description="Flagellar basal body rod protein N-terminal" evidence="7">
    <location>
        <begin position="14"/>
        <end position="38"/>
    </location>
</feature>
<reference evidence="8" key="1">
    <citation type="journal article" date="2022" name="Int. J. Syst. Evol. Microbiol.">
        <title>Pseudomonas aegrilactucae sp. nov. and Pseudomonas morbosilactucae sp. nov., pathogens causing bacterial rot of lettuce in Japan.</title>
        <authorList>
            <person name="Sawada H."/>
            <person name="Fujikawa T."/>
            <person name="Satou M."/>
        </authorList>
    </citation>
    <scope>NUCLEOTIDE SEQUENCE</scope>
    <source>
        <strain evidence="8">0166_1</strain>
    </source>
</reference>
<keyword evidence="8" id="KW-0969">Cilium</keyword>
<accession>A0A9E7BW75</accession>
<evidence type="ECO:0000256" key="5">
    <source>
        <dbReference type="ARBA" id="ARBA00024934"/>
    </source>
</evidence>
<evidence type="ECO:0000313" key="9">
    <source>
        <dbReference type="Proteomes" id="UP001162834"/>
    </source>
</evidence>
<dbReference type="PIRSF" id="PIRSF002889">
    <property type="entry name" value="Rod_FlgB"/>
    <property type="match status" value="1"/>
</dbReference>
<keyword evidence="4 6" id="KW-0975">Bacterial flagellum</keyword>
<keyword evidence="8" id="KW-0966">Cell projection</keyword>
<comment type="subcellular location">
    <subcellularLocation>
        <location evidence="1 6">Bacterial flagellum basal body</location>
    </subcellularLocation>
</comment>
<keyword evidence="8" id="KW-0282">Flagellum</keyword>
<comment type="function">
    <text evidence="5 6">Structural component of flagellum, the bacterial motility apparatus. Part of the rod structure of flagellar basal body.</text>
</comment>